<reference evidence="15 16" key="1">
    <citation type="journal article" date="2018" name="BMC Genomics">
        <title>Genomic evidence for intraspecific hybridization in a clonal and extremely halotolerant yeast.</title>
        <authorList>
            <person name="Gostincar C."/>
            <person name="Stajich J.E."/>
            <person name="Zupancic J."/>
            <person name="Zalar P."/>
            <person name="Gunde-Cimerman N."/>
        </authorList>
    </citation>
    <scope>NUCLEOTIDE SEQUENCE [LARGE SCALE GENOMIC DNA]</scope>
    <source>
        <strain evidence="15 16">EXF-10513</strain>
    </source>
</reference>
<dbReference type="Gene3D" id="1.10.357.140">
    <property type="entry name" value="UbiA prenyltransferase"/>
    <property type="match status" value="1"/>
</dbReference>
<evidence type="ECO:0000256" key="8">
    <source>
        <dbReference type="ARBA" id="ARBA00022989"/>
    </source>
</evidence>
<evidence type="ECO:0000256" key="11">
    <source>
        <dbReference type="ARBA" id="ARBA00023136"/>
    </source>
</evidence>
<gene>
    <name evidence="15" type="ORF">D0864_12620</name>
</gene>
<keyword evidence="5" id="KW-0808">Transferase</keyword>
<keyword evidence="7" id="KW-0809">Transit peptide</keyword>
<name>A0A3M7DGN5_HORWE</name>
<evidence type="ECO:0000256" key="9">
    <source>
        <dbReference type="ARBA" id="ARBA00023128"/>
    </source>
</evidence>
<feature type="compositionally biased region" description="Low complexity" evidence="13">
    <location>
        <begin position="127"/>
        <end position="147"/>
    </location>
</feature>
<keyword evidence="8 14" id="KW-1133">Transmembrane helix</keyword>
<dbReference type="InterPro" id="IPR000537">
    <property type="entry name" value="UbiA_prenyltransferase"/>
</dbReference>
<evidence type="ECO:0000256" key="3">
    <source>
        <dbReference type="ARBA" id="ARBA00005985"/>
    </source>
</evidence>
<feature type="transmembrane region" description="Helical" evidence="14">
    <location>
        <begin position="455"/>
        <end position="473"/>
    </location>
</feature>
<evidence type="ECO:0000256" key="13">
    <source>
        <dbReference type="SAM" id="MobiDB-lite"/>
    </source>
</evidence>
<dbReference type="PANTHER" id="PTHR43448:SF2">
    <property type="entry name" value="PROTOHEME IX FARNESYLTRANSFERASE, MITOCHONDRIAL"/>
    <property type="match status" value="1"/>
</dbReference>
<dbReference type="CDD" id="cd13957">
    <property type="entry name" value="PT_UbiA_Cox10"/>
    <property type="match status" value="1"/>
</dbReference>
<proteinExistence type="inferred from homology"/>
<dbReference type="GO" id="GO:0008495">
    <property type="term" value="F:protoheme IX farnesyltransferase activity"/>
    <property type="evidence" value="ECO:0007669"/>
    <property type="project" value="InterPro"/>
</dbReference>
<accession>A0A3M7DGN5</accession>
<keyword evidence="11 14" id="KW-0472">Membrane</keyword>
<evidence type="ECO:0000313" key="16">
    <source>
        <dbReference type="Proteomes" id="UP000269539"/>
    </source>
</evidence>
<evidence type="ECO:0000256" key="14">
    <source>
        <dbReference type="SAM" id="Phobius"/>
    </source>
</evidence>
<feature type="transmembrane region" description="Helical" evidence="14">
    <location>
        <begin position="208"/>
        <end position="229"/>
    </location>
</feature>
<dbReference type="GO" id="GO:0006784">
    <property type="term" value="P:heme A biosynthetic process"/>
    <property type="evidence" value="ECO:0007669"/>
    <property type="project" value="TreeGrafter"/>
</dbReference>
<dbReference type="FunFam" id="1.10.357.140:FF:000004">
    <property type="entry name" value="Protoheme IX farnesyltransferase, mitochondrial"/>
    <property type="match status" value="1"/>
</dbReference>
<feature type="transmembrane region" description="Helical" evidence="14">
    <location>
        <begin position="277"/>
        <end position="293"/>
    </location>
</feature>
<keyword evidence="10" id="KW-0350">Heme biosynthesis</keyword>
<dbReference type="VEuPathDB" id="FungiDB:BTJ68_07856"/>
<evidence type="ECO:0000313" key="15">
    <source>
        <dbReference type="EMBL" id="RMY63501.1"/>
    </source>
</evidence>
<dbReference type="HAMAP" id="MF_00154">
    <property type="entry name" value="CyoE_CtaB"/>
    <property type="match status" value="1"/>
</dbReference>
<keyword evidence="6 14" id="KW-0812">Transmembrane</keyword>
<feature type="transmembrane region" description="Helical" evidence="14">
    <location>
        <begin position="250"/>
        <end position="271"/>
    </location>
</feature>
<evidence type="ECO:0000256" key="4">
    <source>
        <dbReference type="ARBA" id="ARBA00016335"/>
    </source>
</evidence>
<protein>
    <recommendedName>
        <fullName evidence="4">Protoheme IX farnesyltransferase, mitochondrial</fullName>
    </recommendedName>
    <alternativeName>
        <fullName evidence="12">Heme O synthase</fullName>
    </alternativeName>
</protein>
<comment type="function">
    <text evidence="1">Converts protoheme IX and farnesyl diphosphate to heme O.</text>
</comment>
<evidence type="ECO:0000256" key="12">
    <source>
        <dbReference type="ARBA" id="ARBA00030253"/>
    </source>
</evidence>
<organism evidence="15 16">
    <name type="scientific">Hortaea werneckii</name>
    <name type="common">Black yeast</name>
    <name type="synonym">Cladosporium werneckii</name>
    <dbReference type="NCBI Taxonomy" id="91943"/>
    <lineage>
        <taxon>Eukaryota</taxon>
        <taxon>Fungi</taxon>
        <taxon>Dikarya</taxon>
        <taxon>Ascomycota</taxon>
        <taxon>Pezizomycotina</taxon>
        <taxon>Dothideomycetes</taxon>
        <taxon>Dothideomycetidae</taxon>
        <taxon>Mycosphaerellales</taxon>
        <taxon>Teratosphaeriaceae</taxon>
        <taxon>Hortaea</taxon>
    </lineage>
</organism>
<dbReference type="GO" id="GO:0031966">
    <property type="term" value="C:mitochondrial membrane"/>
    <property type="evidence" value="ECO:0007669"/>
    <property type="project" value="UniProtKB-SubCell"/>
</dbReference>
<dbReference type="PANTHER" id="PTHR43448">
    <property type="entry name" value="PROTOHEME IX FARNESYLTRANSFERASE, MITOCHONDRIAL"/>
    <property type="match status" value="1"/>
</dbReference>
<dbReference type="AlphaFoldDB" id="A0A3M7DGN5"/>
<dbReference type="Pfam" id="PF01040">
    <property type="entry name" value="UbiA"/>
    <property type="match status" value="1"/>
</dbReference>
<feature type="transmembrane region" description="Helical" evidence="14">
    <location>
        <begin position="305"/>
        <end position="326"/>
    </location>
</feature>
<keyword evidence="9" id="KW-0496">Mitochondrion</keyword>
<comment type="caution">
    <text evidence="15">The sequence shown here is derived from an EMBL/GenBank/DDBJ whole genome shotgun (WGS) entry which is preliminary data.</text>
</comment>
<evidence type="ECO:0000256" key="2">
    <source>
        <dbReference type="ARBA" id="ARBA00004225"/>
    </source>
</evidence>
<evidence type="ECO:0000256" key="10">
    <source>
        <dbReference type="ARBA" id="ARBA00023133"/>
    </source>
</evidence>
<dbReference type="EMBL" id="QWIO01002029">
    <property type="protein sequence ID" value="RMY63501.1"/>
    <property type="molecule type" value="Genomic_DNA"/>
</dbReference>
<evidence type="ECO:0000256" key="7">
    <source>
        <dbReference type="ARBA" id="ARBA00022946"/>
    </source>
</evidence>
<comment type="subcellular location">
    <subcellularLocation>
        <location evidence="2">Mitochondrion membrane</location>
        <topology evidence="2">Multi-pass membrane protein</topology>
    </subcellularLocation>
</comment>
<sequence length="684" mass="74998">MSLRRPLLALVNSPQKSTVCFSCARKLARAAHRGDRSFHHALRAKQVVVAKGDNVDRKFFWQNAFRRDQAAQSSEVCEGRVQEVLTSKDGAKQAKEVGQGASTTADTALAAEEPPHRRRKRIKEEAAAAQTAADAPLPPDASSTLSRSAAAAPAQSWKRTFSTYLALTKPRLAFLIVLTTTASYSIYPTPDILSTSAIDAPSLSTLTLLFLTSGTFLAIASANTLNMLFEPAHDAKMSRTKNRPLVRGLVSKRAATLFAVASGLLGTALLWEGVNPTTAILGATNIGLYAFAYTPLKRIHPVNTWVGAIVGAIPPLMGWCAAASQYSTTNATIADPASIVQEAKELLFTEQAAGGWLIAALLFAWQFPHFFALSHGVRNEYASAGYKMLTSTNTPMAARVSLRYSLAMFPICGGLSYYQVTDPSFLVTSSIINGWMLREAWRFWWFNAERGSARALFWASVWQLPIALVLAMVQKKGLGERLWRALIESSARLRRALFLLPERADPNPFSVLTSEARQRQNDATFAKSVDRSTVFDLAPPLVSSAAGGGNLTLLPLFRERFGIDLLRKERFSYKISCDFDPAGPFSHPIWAICDAAKLEELVPGRSIWASMFISQPPCPALLLNVRNAEWGRVYMTVWDKRGVTLGLIAEVLRKVFRQTGSEGGQWARKDSLGVIVAFRFMKTC</sequence>
<comment type="similarity">
    <text evidence="3">Belongs to the UbiA prenyltransferase family.</text>
</comment>
<evidence type="ECO:0000256" key="1">
    <source>
        <dbReference type="ARBA" id="ARBA00004013"/>
    </source>
</evidence>
<dbReference type="InterPro" id="IPR044878">
    <property type="entry name" value="UbiA_sf"/>
</dbReference>
<feature type="region of interest" description="Disordered" evidence="13">
    <location>
        <begin position="90"/>
        <end position="147"/>
    </location>
</feature>
<evidence type="ECO:0000256" key="5">
    <source>
        <dbReference type="ARBA" id="ARBA00022679"/>
    </source>
</evidence>
<dbReference type="InterPro" id="IPR006369">
    <property type="entry name" value="Protohaem_IX_farnesylTrfase"/>
</dbReference>
<evidence type="ECO:0000256" key="6">
    <source>
        <dbReference type="ARBA" id="ARBA00022692"/>
    </source>
</evidence>
<dbReference type="Proteomes" id="UP000269539">
    <property type="component" value="Unassembled WGS sequence"/>
</dbReference>